<gene>
    <name evidence="1" type="ORF">NQ176_g3786</name>
</gene>
<proteinExistence type="predicted"/>
<sequence length="317" mass="33837">MKFANLLPWVQVLLSSTCAFGQQYFSIHGPLDNSLRVVASATVSEQYYPFDLDPTKVLSRNRSEAWNTHLTSTWNTTVTVGDDDGAFKSLLSLSWPEKEGPTSGPVSNSYGWGACVVAMPGLLDVLHTTGHSNVSCLGTISKPCRDSLMADLLDNFDYPLLDDSGARVNNATAQCEGLSRVQLSPECFGGGDGPGTPFQAYSSLNPINGQPFLLGVDNDTSPETDSPQDKMKARALSRVWPLVVVEFAGDYSILATITCPVADASYATNSSTSSNPQNSTGAGSPTSKPNKSSASRWSWSWLGAFSVTSAMILIIAE</sequence>
<dbReference type="Proteomes" id="UP001143910">
    <property type="component" value="Unassembled WGS sequence"/>
</dbReference>
<dbReference type="EMBL" id="JANJQO010000368">
    <property type="protein sequence ID" value="KAJ2978510.1"/>
    <property type="molecule type" value="Genomic_DNA"/>
</dbReference>
<name>A0ACC1NGV3_9HYPO</name>
<comment type="caution">
    <text evidence="1">The sequence shown here is derived from an EMBL/GenBank/DDBJ whole genome shotgun (WGS) entry which is preliminary data.</text>
</comment>
<accession>A0ACC1NGV3</accession>
<keyword evidence="2" id="KW-1185">Reference proteome</keyword>
<evidence type="ECO:0000313" key="2">
    <source>
        <dbReference type="Proteomes" id="UP001143910"/>
    </source>
</evidence>
<organism evidence="1 2">
    <name type="scientific">Zarea fungicola</name>
    <dbReference type="NCBI Taxonomy" id="93591"/>
    <lineage>
        <taxon>Eukaryota</taxon>
        <taxon>Fungi</taxon>
        <taxon>Dikarya</taxon>
        <taxon>Ascomycota</taxon>
        <taxon>Pezizomycotina</taxon>
        <taxon>Sordariomycetes</taxon>
        <taxon>Hypocreomycetidae</taxon>
        <taxon>Hypocreales</taxon>
        <taxon>Cordycipitaceae</taxon>
        <taxon>Zarea</taxon>
    </lineage>
</organism>
<protein>
    <submittedName>
        <fullName evidence="1">Uncharacterized protein</fullName>
    </submittedName>
</protein>
<reference evidence="1" key="1">
    <citation type="submission" date="2022-08" db="EMBL/GenBank/DDBJ databases">
        <title>Genome Sequence of Lecanicillium fungicola.</title>
        <authorList>
            <person name="Buettner E."/>
        </authorList>
    </citation>
    <scope>NUCLEOTIDE SEQUENCE</scope>
    <source>
        <strain evidence="1">Babe33</strain>
    </source>
</reference>
<evidence type="ECO:0000313" key="1">
    <source>
        <dbReference type="EMBL" id="KAJ2978510.1"/>
    </source>
</evidence>